<dbReference type="PROSITE" id="PS51257">
    <property type="entry name" value="PROKAR_LIPOPROTEIN"/>
    <property type="match status" value="1"/>
</dbReference>
<reference evidence="2" key="1">
    <citation type="submission" date="2019-08" db="EMBL/GenBank/DDBJ databases">
        <authorList>
            <person name="Kucharzyk K."/>
            <person name="Murdoch R.W."/>
            <person name="Higgins S."/>
            <person name="Loffler F."/>
        </authorList>
    </citation>
    <scope>NUCLEOTIDE SEQUENCE</scope>
</reference>
<evidence type="ECO:0000256" key="1">
    <source>
        <dbReference type="SAM" id="Phobius"/>
    </source>
</evidence>
<keyword evidence="1" id="KW-0812">Transmembrane</keyword>
<proteinExistence type="predicted"/>
<comment type="caution">
    <text evidence="2">The sequence shown here is derived from an EMBL/GenBank/DDBJ whole genome shotgun (WGS) entry which is preliminary data.</text>
</comment>
<sequence>MSISKGSGSGVWGSSVSSGVCSCAGVVSCVSEEAAGAGFRLTEEKEVVCVVCVAAAGVCVSSISFISPAPSSAATFPALIACVTGIIASINSTASKTISIFIFLCVLFFNFCSSYRIEGFDKYFLNQII</sequence>
<organism evidence="2">
    <name type="scientific">bioreactor metagenome</name>
    <dbReference type="NCBI Taxonomy" id="1076179"/>
    <lineage>
        <taxon>unclassified sequences</taxon>
        <taxon>metagenomes</taxon>
        <taxon>ecological metagenomes</taxon>
    </lineage>
</organism>
<name>A0A645ITL8_9ZZZZ</name>
<feature type="transmembrane region" description="Helical" evidence="1">
    <location>
        <begin position="98"/>
        <end position="117"/>
    </location>
</feature>
<keyword evidence="1" id="KW-0472">Membrane</keyword>
<evidence type="ECO:0000313" key="2">
    <source>
        <dbReference type="EMBL" id="MPN54748.1"/>
    </source>
</evidence>
<dbReference type="AlphaFoldDB" id="A0A645ITL8"/>
<protein>
    <submittedName>
        <fullName evidence="2">Uncharacterized protein</fullName>
    </submittedName>
</protein>
<keyword evidence="1" id="KW-1133">Transmembrane helix</keyword>
<dbReference type="EMBL" id="VSSQ01123292">
    <property type="protein sequence ID" value="MPN54748.1"/>
    <property type="molecule type" value="Genomic_DNA"/>
</dbReference>
<gene>
    <name evidence="2" type="ORF">SDC9_202425</name>
</gene>
<accession>A0A645ITL8</accession>
<feature type="transmembrane region" description="Helical" evidence="1">
    <location>
        <begin position="73"/>
        <end position="91"/>
    </location>
</feature>
<feature type="transmembrane region" description="Helical" evidence="1">
    <location>
        <begin position="47"/>
        <end position="67"/>
    </location>
</feature>